<keyword evidence="5" id="KW-0547">Nucleotide-binding</keyword>
<dbReference type="CDD" id="cd00075">
    <property type="entry name" value="HATPase"/>
    <property type="match status" value="1"/>
</dbReference>
<feature type="domain" description="Histidine kinase" evidence="10">
    <location>
        <begin position="258"/>
        <end position="485"/>
    </location>
</feature>
<keyword evidence="12" id="KW-1185">Reference proteome</keyword>
<evidence type="ECO:0000313" key="11">
    <source>
        <dbReference type="EMBL" id="AFY81214.1"/>
    </source>
</evidence>
<keyword evidence="4" id="KW-0808">Transferase</keyword>
<dbReference type="InterPro" id="IPR003661">
    <property type="entry name" value="HisK_dim/P_dom"/>
</dbReference>
<dbReference type="Pfam" id="PF02518">
    <property type="entry name" value="HATPase_c"/>
    <property type="match status" value="1"/>
</dbReference>
<organism evidence="11 12">
    <name type="scientific">Oscillatoria acuminata PCC 6304</name>
    <dbReference type="NCBI Taxonomy" id="56110"/>
    <lineage>
        <taxon>Bacteria</taxon>
        <taxon>Bacillati</taxon>
        <taxon>Cyanobacteriota</taxon>
        <taxon>Cyanophyceae</taxon>
        <taxon>Oscillatoriophycideae</taxon>
        <taxon>Oscillatoriales</taxon>
        <taxon>Oscillatoriaceae</taxon>
        <taxon>Oscillatoria</taxon>
    </lineage>
</organism>
<dbReference type="SMART" id="SM00387">
    <property type="entry name" value="HATPase_c"/>
    <property type="match status" value="1"/>
</dbReference>
<dbReference type="Proteomes" id="UP000010367">
    <property type="component" value="Chromosome"/>
</dbReference>
<dbReference type="SUPFAM" id="SSF55874">
    <property type="entry name" value="ATPase domain of HSP90 chaperone/DNA topoisomerase II/histidine kinase"/>
    <property type="match status" value="1"/>
</dbReference>
<keyword evidence="3" id="KW-0597">Phosphoprotein</keyword>
<dbReference type="InterPro" id="IPR050736">
    <property type="entry name" value="Sensor_HK_Regulatory"/>
</dbReference>
<dbReference type="EC" id="2.7.13.3" evidence="2"/>
<keyword evidence="9" id="KW-0812">Transmembrane</keyword>
<keyword evidence="6 11" id="KW-0418">Kinase</keyword>
<dbReference type="InterPro" id="IPR036097">
    <property type="entry name" value="HisK_dim/P_sf"/>
</dbReference>
<keyword evidence="8" id="KW-0902">Two-component regulatory system</keyword>
<dbReference type="PRINTS" id="PR00344">
    <property type="entry name" value="BCTRLSENSOR"/>
</dbReference>
<dbReference type="PANTHER" id="PTHR43711:SF1">
    <property type="entry name" value="HISTIDINE KINASE 1"/>
    <property type="match status" value="1"/>
</dbReference>
<evidence type="ECO:0000256" key="2">
    <source>
        <dbReference type="ARBA" id="ARBA00012438"/>
    </source>
</evidence>
<dbReference type="HOGENOM" id="CLU_000445_89_2_3"/>
<dbReference type="CDD" id="cd19410">
    <property type="entry name" value="HK9-like_sensor"/>
    <property type="match status" value="1"/>
</dbReference>
<dbReference type="CDD" id="cd00082">
    <property type="entry name" value="HisKA"/>
    <property type="match status" value="1"/>
</dbReference>
<dbReference type="InParanoid" id="K9TGR5"/>
<evidence type="ECO:0000256" key="6">
    <source>
        <dbReference type="ARBA" id="ARBA00022777"/>
    </source>
</evidence>
<comment type="catalytic activity">
    <reaction evidence="1">
        <text>ATP + protein L-histidine = ADP + protein N-phospho-L-histidine.</text>
        <dbReference type="EC" id="2.7.13.3"/>
    </reaction>
</comment>
<dbReference type="InterPro" id="IPR005467">
    <property type="entry name" value="His_kinase_dom"/>
</dbReference>
<protein>
    <recommendedName>
        <fullName evidence="2">histidine kinase</fullName>
        <ecNumber evidence="2">2.7.13.3</ecNumber>
    </recommendedName>
</protein>
<evidence type="ECO:0000256" key="9">
    <source>
        <dbReference type="SAM" id="Phobius"/>
    </source>
</evidence>
<proteinExistence type="predicted"/>
<keyword evidence="9" id="KW-1133">Transmembrane helix</keyword>
<dbReference type="STRING" id="56110.Oscil6304_1509"/>
<dbReference type="SUPFAM" id="SSF47384">
    <property type="entry name" value="Homodimeric domain of signal transducing histidine kinase"/>
    <property type="match status" value="1"/>
</dbReference>
<evidence type="ECO:0000313" key="12">
    <source>
        <dbReference type="Proteomes" id="UP000010367"/>
    </source>
</evidence>
<evidence type="ECO:0000256" key="8">
    <source>
        <dbReference type="ARBA" id="ARBA00023012"/>
    </source>
</evidence>
<evidence type="ECO:0000256" key="4">
    <source>
        <dbReference type="ARBA" id="ARBA00022679"/>
    </source>
</evidence>
<name>K9TGR5_9CYAN</name>
<evidence type="ECO:0000256" key="3">
    <source>
        <dbReference type="ARBA" id="ARBA00022553"/>
    </source>
</evidence>
<sequence length="485" mass="54979">MNGLKTSLNCWQKLPTRIRGTLIIAIPVTCLFTTLSAFAWLKFNLIEDEEWVQHTQIVRLETKRLLNALLDAETGVRGYGLTFREEFLNPYNQAIPIIPNSLERLQYLVTDNPEQTLLLQEIKTITQENLEIFDQKITLQSEVNKLRDSDEVWVPADALYEWLEEGKATMDEARLLIDRFAETEENLLEKRQIHQKFYRQVTWNILCISAGVGVLGFFLSIHLFYKLEQELATREVNLKASNQRLEMVCEQLQRFTANASHELRTPLAAVLSNAQVGLMDIADLEELQEDGEDYIPLKKRLQKIVETTKKMSDLVGQLLFLARHEGGLNSESLNPVDLAPVLKQLIADFFPETQAKSLDLTYHCTQTVIPVKADISLLPQAVINLLSNACRYTPAGGKIELSVSTAENWAIIEVKDTGVGIPPDALPHIFERFYRVDKKRYETVKGFGLGLAIAQQIVQIHGGNLEVSSILNQGSIFTIRLPLSH</sequence>
<dbReference type="InterPro" id="IPR007891">
    <property type="entry name" value="CHASE3"/>
</dbReference>
<evidence type="ECO:0000256" key="5">
    <source>
        <dbReference type="ARBA" id="ARBA00022741"/>
    </source>
</evidence>
<keyword evidence="9" id="KW-0472">Membrane</keyword>
<dbReference type="PANTHER" id="PTHR43711">
    <property type="entry name" value="TWO-COMPONENT HISTIDINE KINASE"/>
    <property type="match status" value="1"/>
</dbReference>
<reference evidence="11 12" key="1">
    <citation type="submission" date="2012-06" db="EMBL/GenBank/DDBJ databases">
        <title>Finished chromosome of genome of Oscillatoria acuminata PCC 6304.</title>
        <authorList>
            <consortium name="US DOE Joint Genome Institute"/>
            <person name="Gugger M."/>
            <person name="Coursin T."/>
            <person name="Rippka R."/>
            <person name="Tandeau De Marsac N."/>
            <person name="Huntemann M."/>
            <person name="Wei C.-L."/>
            <person name="Han J."/>
            <person name="Detter J.C."/>
            <person name="Han C."/>
            <person name="Tapia R."/>
            <person name="Davenport K."/>
            <person name="Daligault H."/>
            <person name="Erkkila T."/>
            <person name="Gu W."/>
            <person name="Munk A.C.C."/>
            <person name="Teshima H."/>
            <person name="Xu Y."/>
            <person name="Chain P."/>
            <person name="Chen A."/>
            <person name="Krypides N."/>
            <person name="Mavromatis K."/>
            <person name="Markowitz V."/>
            <person name="Szeto E."/>
            <person name="Ivanova N."/>
            <person name="Mikhailova N."/>
            <person name="Ovchinnikova G."/>
            <person name="Pagani I."/>
            <person name="Pati A."/>
            <person name="Goodwin L."/>
            <person name="Peters L."/>
            <person name="Pitluck S."/>
            <person name="Woyke T."/>
            <person name="Kerfeld C."/>
        </authorList>
    </citation>
    <scope>NUCLEOTIDE SEQUENCE [LARGE SCALE GENOMIC DNA]</scope>
    <source>
        <strain evidence="11 12">PCC 6304</strain>
    </source>
</reference>
<accession>K9TGR5</accession>
<gene>
    <name evidence="11" type="ORF">Oscil6304_1509</name>
</gene>
<dbReference type="RefSeq" id="WP_015147861.1">
    <property type="nucleotide sequence ID" value="NC_019693.1"/>
</dbReference>
<evidence type="ECO:0000259" key="10">
    <source>
        <dbReference type="PROSITE" id="PS50109"/>
    </source>
</evidence>
<dbReference type="Gene3D" id="1.10.287.130">
    <property type="match status" value="1"/>
</dbReference>
<dbReference type="Gene3D" id="3.30.565.10">
    <property type="entry name" value="Histidine kinase-like ATPase, C-terminal domain"/>
    <property type="match status" value="1"/>
</dbReference>
<dbReference type="InterPro" id="IPR004358">
    <property type="entry name" value="Sig_transdc_His_kin-like_C"/>
</dbReference>
<dbReference type="EMBL" id="CP003607">
    <property type="protein sequence ID" value="AFY81214.1"/>
    <property type="molecule type" value="Genomic_DNA"/>
</dbReference>
<dbReference type="Pfam" id="PF00512">
    <property type="entry name" value="HisKA"/>
    <property type="match status" value="1"/>
</dbReference>
<dbReference type="PROSITE" id="PS50109">
    <property type="entry name" value="HIS_KIN"/>
    <property type="match status" value="1"/>
</dbReference>
<dbReference type="InterPro" id="IPR003594">
    <property type="entry name" value="HATPase_dom"/>
</dbReference>
<dbReference type="OrthoDB" id="9813151at2"/>
<dbReference type="InterPro" id="IPR036890">
    <property type="entry name" value="HATPase_C_sf"/>
</dbReference>
<dbReference type="GO" id="GO:0000155">
    <property type="term" value="F:phosphorelay sensor kinase activity"/>
    <property type="evidence" value="ECO:0007669"/>
    <property type="project" value="InterPro"/>
</dbReference>
<dbReference type="AlphaFoldDB" id="K9TGR5"/>
<evidence type="ECO:0000256" key="1">
    <source>
        <dbReference type="ARBA" id="ARBA00000085"/>
    </source>
</evidence>
<dbReference type="FunFam" id="3.30.565.10:FF:000037">
    <property type="entry name" value="Hybrid sensor histidine kinase/response regulator"/>
    <property type="match status" value="1"/>
</dbReference>
<dbReference type="KEGG" id="oac:Oscil6304_1509"/>
<dbReference type="PATRIC" id="fig|56110.3.peg.1810"/>
<dbReference type="GO" id="GO:0005524">
    <property type="term" value="F:ATP binding"/>
    <property type="evidence" value="ECO:0007669"/>
    <property type="project" value="UniProtKB-KW"/>
</dbReference>
<keyword evidence="7" id="KW-0067">ATP-binding</keyword>
<feature type="transmembrane region" description="Helical" evidence="9">
    <location>
        <begin position="201"/>
        <end position="225"/>
    </location>
</feature>
<dbReference type="Pfam" id="PF05227">
    <property type="entry name" value="CHASE3"/>
    <property type="match status" value="1"/>
</dbReference>
<dbReference type="eggNOG" id="COG5278">
    <property type="taxonomic scope" value="Bacteria"/>
</dbReference>
<dbReference type="eggNOG" id="COG5002">
    <property type="taxonomic scope" value="Bacteria"/>
</dbReference>
<feature type="transmembrane region" description="Helical" evidence="9">
    <location>
        <begin position="20"/>
        <end position="41"/>
    </location>
</feature>
<dbReference type="SMART" id="SM00388">
    <property type="entry name" value="HisKA"/>
    <property type="match status" value="1"/>
</dbReference>
<evidence type="ECO:0000256" key="7">
    <source>
        <dbReference type="ARBA" id="ARBA00022840"/>
    </source>
</evidence>